<keyword evidence="2" id="KW-1185">Reference proteome</keyword>
<reference evidence="1 2" key="1">
    <citation type="submission" date="2017-06" db="EMBL/GenBank/DDBJ databases">
        <title>Genome sequencing of cyanobaciteial culture collection at National Institute for Environmental Studies (NIES).</title>
        <authorList>
            <person name="Hirose Y."/>
            <person name="Shimura Y."/>
            <person name="Fujisawa T."/>
            <person name="Nakamura Y."/>
            <person name="Kawachi M."/>
        </authorList>
    </citation>
    <scope>NUCLEOTIDE SEQUENCE [LARGE SCALE GENOMIC DNA]</scope>
    <source>
        <strain evidence="1 2">NIES-21</strain>
    </source>
</reference>
<proteinExistence type="predicted"/>
<accession>A0A1Z4GA60</accession>
<protein>
    <submittedName>
        <fullName evidence="1">Uncharacterized protein</fullName>
    </submittedName>
</protein>
<dbReference type="Proteomes" id="UP000218287">
    <property type="component" value="Chromosome"/>
</dbReference>
<dbReference type="EMBL" id="AP018174">
    <property type="protein sequence ID" value="BAY14403.1"/>
    <property type="molecule type" value="Genomic_DNA"/>
</dbReference>
<sequence>MSWQNIRFAEIQSIEKVVAEFYVSCVKYIPNIYFRVKITEDIYGKYSGRVNLAIKNFRDDSPEWVGGTGNSVDEALENSIKNLIDSIESSGKDINCLRDEDFEWSSHEDF</sequence>
<organism evidence="1 2">
    <name type="scientific">Anabaenopsis circularis NIES-21</name>
    <dbReference type="NCBI Taxonomy" id="1085406"/>
    <lineage>
        <taxon>Bacteria</taxon>
        <taxon>Bacillati</taxon>
        <taxon>Cyanobacteriota</taxon>
        <taxon>Cyanophyceae</taxon>
        <taxon>Nostocales</taxon>
        <taxon>Nodulariaceae</taxon>
        <taxon>Anabaenopsis</taxon>
    </lineage>
</organism>
<evidence type="ECO:0000313" key="2">
    <source>
        <dbReference type="Proteomes" id="UP000218287"/>
    </source>
</evidence>
<gene>
    <name evidence="1" type="ORF">NIES21_01600</name>
</gene>
<name>A0A1Z4GA60_9CYAN</name>
<evidence type="ECO:0000313" key="1">
    <source>
        <dbReference type="EMBL" id="BAY14403.1"/>
    </source>
</evidence>
<dbReference type="AlphaFoldDB" id="A0A1Z4GA60"/>